<dbReference type="GO" id="GO:0008270">
    <property type="term" value="F:zinc ion binding"/>
    <property type="evidence" value="ECO:0007669"/>
    <property type="project" value="InterPro"/>
</dbReference>
<comment type="caution">
    <text evidence="7">The sequence shown here is derived from an EMBL/GenBank/DDBJ whole genome shotgun (WGS) entry which is preliminary data.</text>
</comment>
<evidence type="ECO:0000256" key="1">
    <source>
        <dbReference type="ARBA" id="ARBA00001947"/>
    </source>
</evidence>
<dbReference type="EMBL" id="VDEP01000238">
    <property type="protein sequence ID" value="KAA1121529.1"/>
    <property type="molecule type" value="Genomic_DNA"/>
</dbReference>
<sequence length="367" mass="40894">MKAVHQHQLSDPSQWNASLAELPARQSEDGVIPAFFFAHGYPSVVFQSESAARRGLQSVGGPLHNFLKDFGPALMEKYRPKGIVVFSAHWESPSKEIKVTDYGDDQPLLYDYYGFPPEFYKARWHSNGSSELTQRVLACLKEAGMEASRTTRDEPRGRDGLVGPAPGLDHGVFIPFMLMFPEGNEKAFPIPVVQVSMDGSLDPERNIQLGQAVAALRRQGILILSGGVTIHTFEDFHEWQFESSSEAVKQFEREIIKASLVEPTSERFKKMIDLTQLEGFRKAHPREDHFIPIYIAAGAGSDQGSTKIISDIHGQFLSFYSSLVTAVLDQLNPSLSPLSLSFTWIMHAQDVKLLHSGLSESVPLVYF</sequence>
<keyword evidence="5" id="KW-0560">Oxidoreductase</keyword>
<dbReference type="AlphaFoldDB" id="A0A5B0R893"/>
<organism evidence="7 8">
    <name type="scientific">Puccinia graminis f. sp. tritici</name>
    <dbReference type="NCBI Taxonomy" id="56615"/>
    <lineage>
        <taxon>Eukaryota</taxon>
        <taxon>Fungi</taxon>
        <taxon>Dikarya</taxon>
        <taxon>Basidiomycota</taxon>
        <taxon>Pucciniomycotina</taxon>
        <taxon>Pucciniomycetes</taxon>
        <taxon>Pucciniales</taxon>
        <taxon>Pucciniaceae</taxon>
        <taxon>Puccinia</taxon>
    </lineage>
</organism>
<dbReference type="Pfam" id="PF02900">
    <property type="entry name" value="LigB"/>
    <property type="match status" value="1"/>
</dbReference>
<evidence type="ECO:0000259" key="6">
    <source>
        <dbReference type="Pfam" id="PF02900"/>
    </source>
</evidence>
<dbReference type="Proteomes" id="UP000325313">
    <property type="component" value="Unassembled WGS sequence"/>
</dbReference>
<dbReference type="InterPro" id="IPR014436">
    <property type="entry name" value="Extradiol_dOase_DODA"/>
</dbReference>
<dbReference type="SUPFAM" id="SSF53213">
    <property type="entry name" value="LigB-like"/>
    <property type="match status" value="1"/>
</dbReference>
<evidence type="ECO:0000313" key="7">
    <source>
        <dbReference type="EMBL" id="KAA1121529.1"/>
    </source>
</evidence>
<keyword evidence="3" id="KW-0479">Metal-binding</keyword>
<protein>
    <recommendedName>
        <fullName evidence="6">Extradiol ring-cleavage dioxygenase class III enzyme subunit B domain-containing protein</fullName>
    </recommendedName>
</protein>
<evidence type="ECO:0000313" key="8">
    <source>
        <dbReference type="Proteomes" id="UP000325313"/>
    </source>
</evidence>
<feature type="domain" description="Extradiol ring-cleavage dioxygenase class III enzyme subunit B" evidence="6">
    <location>
        <begin position="61"/>
        <end position="313"/>
    </location>
</feature>
<keyword evidence="4" id="KW-0862">Zinc</keyword>
<dbReference type="GO" id="GO:0016702">
    <property type="term" value="F:oxidoreductase activity, acting on single donors with incorporation of molecular oxygen, incorporation of two atoms of oxygen"/>
    <property type="evidence" value="ECO:0007669"/>
    <property type="project" value="UniProtKB-ARBA"/>
</dbReference>
<name>A0A5B0R893_PUCGR</name>
<evidence type="ECO:0000256" key="4">
    <source>
        <dbReference type="ARBA" id="ARBA00022833"/>
    </source>
</evidence>
<comment type="similarity">
    <text evidence="2">Belongs to the DODA-type extradiol aromatic ring-opening dioxygenase family.</text>
</comment>
<dbReference type="PANTHER" id="PTHR30096">
    <property type="entry name" value="4,5-DOPA DIOXYGENASE EXTRADIOL-LIKE PROTEIN"/>
    <property type="match status" value="1"/>
</dbReference>
<dbReference type="CDD" id="cd07363">
    <property type="entry name" value="45_DOPA_Dioxygenase"/>
    <property type="match status" value="1"/>
</dbReference>
<evidence type="ECO:0000256" key="2">
    <source>
        <dbReference type="ARBA" id="ARBA00007581"/>
    </source>
</evidence>
<dbReference type="Gene3D" id="3.40.830.10">
    <property type="entry name" value="LigB-like"/>
    <property type="match status" value="1"/>
</dbReference>
<proteinExistence type="inferred from homology"/>
<reference evidence="7 8" key="1">
    <citation type="submission" date="2019-05" db="EMBL/GenBank/DDBJ databases">
        <title>Emergence of the Ug99 lineage of the wheat stem rust pathogen through somatic hybridization.</title>
        <authorList>
            <person name="Li F."/>
            <person name="Upadhyaya N.M."/>
            <person name="Sperschneider J."/>
            <person name="Matny O."/>
            <person name="Nguyen-Phuc H."/>
            <person name="Mago R."/>
            <person name="Raley C."/>
            <person name="Miller M.E."/>
            <person name="Silverstein K.A.T."/>
            <person name="Henningsen E."/>
            <person name="Hirsch C.D."/>
            <person name="Visser B."/>
            <person name="Pretorius Z.A."/>
            <person name="Steffenson B.J."/>
            <person name="Schwessinger B."/>
            <person name="Dodds P.N."/>
            <person name="Figueroa M."/>
        </authorList>
    </citation>
    <scope>NUCLEOTIDE SEQUENCE [LARGE SCALE GENOMIC DNA]</scope>
    <source>
        <strain evidence="7 8">Ug99</strain>
    </source>
</reference>
<evidence type="ECO:0000256" key="5">
    <source>
        <dbReference type="ARBA" id="ARBA00023002"/>
    </source>
</evidence>
<dbReference type="GO" id="GO:0008198">
    <property type="term" value="F:ferrous iron binding"/>
    <property type="evidence" value="ECO:0007669"/>
    <property type="project" value="InterPro"/>
</dbReference>
<evidence type="ECO:0000256" key="3">
    <source>
        <dbReference type="ARBA" id="ARBA00022723"/>
    </source>
</evidence>
<dbReference type="InterPro" id="IPR004183">
    <property type="entry name" value="Xdiol_dOase_suB"/>
</dbReference>
<dbReference type="PANTHER" id="PTHR30096:SF0">
    <property type="entry name" value="4,5-DOPA DIOXYGENASE EXTRADIOL-LIKE PROTEIN"/>
    <property type="match status" value="1"/>
</dbReference>
<gene>
    <name evidence="7" type="ORF">PGTUg99_031086</name>
</gene>
<accession>A0A5B0R893</accession>
<comment type="cofactor">
    <cofactor evidence="1">
        <name>Zn(2+)</name>
        <dbReference type="ChEBI" id="CHEBI:29105"/>
    </cofactor>
</comment>